<dbReference type="GO" id="GO:0016197">
    <property type="term" value="P:endosomal transport"/>
    <property type="evidence" value="ECO:0007669"/>
    <property type="project" value="TreeGrafter"/>
</dbReference>
<evidence type="ECO:0000256" key="7">
    <source>
        <dbReference type="SAM" id="Coils"/>
    </source>
</evidence>
<feature type="compositionally biased region" description="Polar residues" evidence="8">
    <location>
        <begin position="135"/>
        <end position="161"/>
    </location>
</feature>
<name>A0A0A0ABR5_CHAVO</name>
<evidence type="ECO:0000256" key="6">
    <source>
        <dbReference type="ARBA" id="ARBA00023136"/>
    </source>
</evidence>
<keyword evidence="11" id="KW-1185">Reference proteome</keyword>
<dbReference type="PANTHER" id="PTHR17613">
    <property type="entry name" value="CEREBRAL PROTEIN-11-RELATED"/>
    <property type="match status" value="1"/>
</dbReference>
<dbReference type="Pfam" id="PF10267">
    <property type="entry name" value="Tmemb_cc2"/>
    <property type="match status" value="1"/>
</dbReference>
<accession>A0A0A0ABR5</accession>
<dbReference type="InterPro" id="IPR019394">
    <property type="entry name" value="TEX28/TMCC"/>
</dbReference>
<keyword evidence="5 7" id="KW-0175">Coiled coil</keyword>
<evidence type="ECO:0000256" key="3">
    <source>
        <dbReference type="ARBA" id="ARBA00022692"/>
    </source>
</evidence>
<feature type="region of interest" description="Disordered" evidence="8">
    <location>
        <begin position="1"/>
        <end position="34"/>
    </location>
</feature>
<feature type="transmembrane region" description="Helical" evidence="9">
    <location>
        <begin position="611"/>
        <end position="628"/>
    </location>
</feature>
<evidence type="ECO:0000256" key="4">
    <source>
        <dbReference type="ARBA" id="ARBA00022989"/>
    </source>
</evidence>
<sequence>MEPSGTEQLCDDPDPGGKSQDQETKKQHESEQKLSKITHNALENINVIGQGLKHLFQHQRRRSSVSPHDVQQAQADLEPDMDLESQSVCADIDGVSTHPTALNRVLQQIRVPPKMKRGTSLHSRRGKADAPKGSPQINRRSAQDIQSGRPRSSSTTDAPTNLSVMEIASSVCVGGEEAAAAAIERLEVSSLAQTSSAVASSTDGSINADSVDGTPDPQRTKVAITHLQQKILKLTEQIKIEQTARDDNVAEYLKLANNADKQQSARIKQVFEKKNQKSAQTILQLQKKLEHYHRKLREIEQNGIPRQPKDVFRDMHQGLKDVGAKVTGFSEGVVDSVKGGLSSFSQATHSAAGAVVSKPREIASLIRNKFGSADNIANLKDSLEEGQEDGAGGKALGVIQNFQSSPKYGSEEDCSSATSGSVGANSTTGGPVGASSSKTNTLDMQSSGFDAILHEIQEIRETQARLEESFEDLKVRYQRDYSLIMQTLQEERYRCERLEEQLNDLTELHQNEILNLKQELASMEEKIAYQSYERARDIQEALEACQTRISKMELQQQQQQVVQLEGLENATARNLLGKFINILLAVMAVLLVFVSTVANCVVPLMKTRNRTFSTLFIVVFIAFLWKHWDAITGYLERFLSPPR</sequence>
<proteinExistence type="inferred from homology"/>
<feature type="coiled-coil region" evidence="7">
    <location>
        <begin position="456"/>
        <end position="555"/>
    </location>
</feature>
<feature type="compositionally biased region" description="Basic and acidic residues" evidence="8">
    <location>
        <begin position="20"/>
        <end position="34"/>
    </location>
</feature>
<evidence type="ECO:0000256" key="5">
    <source>
        <dbReference type="ARBA" id="ARBA00023054"/>
    </source>
</evidence>
<feature type="region of interest" description="Disordered" evidence="8">
    <location>
        <begin position="198"/>
        <end position="217"/>
    </location>
</feature>
<dbReference type="GO" id="GO:0097750">
    <property type="term" value="P:endosome membrane tubulation"/>
    <property type="evidence" value="ECO:0007669"/>
    <property type="project" value="TreeGrafter"/>
</dbReference>
<dbReference type="GO" id="GO:0090148">
    <property type="term" value="P:membrane fission"/>
    <property type="evidence" value="ECO:0007669"/>
    <property type="project" value="TreeGrafter"/>
</dbReference>
<evidence type="ECO:0000256" key="9">
    <source>
        <dbReference type="SAM" id="Phobius"/>
    </source>
</evidence>
<comment type="similarity">
    <text evidence="2">Belongs to the TEX28 family.</text>
</comment>
<dbReference type="GO" id="GO:0140285">
    <property type="term" value="P:endosome fission"/>
    <property type="evidence" value="ECO:0007669"/>
    <property type="project" value="TreeGrafter"/>
</dbReference>
<keyword evidence="4 9" id="KW-1133">Transmembrane helix</keyword>
<dbReference type="AlphaFoldDB" id="A0A0A0ABR5"/>
<reference evidence="11" key="1">
    <citation type="journal article" date="2014" name="Science">
        <title>Comparative genomics reveals insights into avian genome evolution and adaptation.</title>
        <authorList>
            <consortium name="Avian Genome Consortium"/>
            <person name="Zhang G."/>
            <person name="Li C."/>
            <person name="Li Q."/>
            <person name="Li B."/>
            <person name="Larkin D.M."/>
            <person name="Lee C."/>
            <person name="Storz J.F."/>
            <person name="Antunes A."/>
            <person name="Greenwold M.J."/>
            <person name="Meredith R.W."/>
            <person name="Odeen A."/>
            <person name="Cui J."/>
            <person name="Zhou Q."/>
            <person name="Xu L."/>
            <person name="Pan H."/>
            <person name="Wang Z."/>
            <person name="Jin L."/>
            <person name="Zhang P."/>
            <person name="Hu H."/>
            <person name="Yang W."/>
            <person name="Hu J."/>
            <person name="Xiao J."/>
            <person name="Yang Z."/>
            <person name="Liu Y."/>
            <person name="Xie Q."/>
            <person name="Yu H."/>
            <person name="Lian J."/>
            <person name="Wen P."/>
            <person name="Zhang F."/>
            <person name="Li H."/>
            <person name="Zeng Y."/>
            <person name="Xiong Z."/>
            <person name="Liu S."/>
            <person name="Zhou L."/>
            <person name="Huang Z."/>
            <person name="An N."/>
            <person name="Wang J."/>
            <person name="Zheng Q."/>
            <person name="Xiong Y."/>
            <person name="Wang G."/>
            <person name="Wang B."/>
            <person name="Wang J."/>
            <person name="Fan Y."/>
            <person name="da Fonseca R.R."/>
            <person name="Alfaro-Nunez A."/>
            <person name="Schubert M."/>
            <person name="Orlando L."/>
            <person name="Mourier T."/>
            <person name="Howard J.T."/>
            <person name="Ganapathy G."/>
            <person name="Pfenning A."/>
            <person name="Whitney O."/>
            <person name="Rivas M.V."/>
            <person name="Hara E."/>
            <person name="Smith J."/>
            <person name="Farre M."/>
            <person name="Narayan J."/>
            <person name="Slavov G."/>
            <person name="Romanov M.N."/>
            <person name="Borges R."/>
            <person name="Machado J.P."/>
            <person name="Khan I."/>
            <person name="Springer M.S."/>
            <person name="Gatesy J."/>
            <person name="Hoffmann F.G."/>
            <person name="Opazo J.C."/>
            <person name="Hastad O."/>
            <person name="Sawyer R.H."/>
            <person name="Kim H."/>
            <person name="Kim K.W."/>
            <person name="Kim H.J."/>
            <person name="Cho S."/>
            <person name="Li N."/>
            <person name="Huang Y."/>
            <person name="Bruford M.W."/>
            <person name="Zhan X."/>
            <person name="Dixon A."/>
            <person name="Bertelsen M.F."/>
            <person name="Derryberry E."/>
            <person name="Warren W."/>
            <person name="Wilson R.K."/>
            <person name="Li S."/>
            <person name="Ray D.A."/>
            <person name="Green R.E."/>
            <person name="O'Brien S.J."/>
            <person name="Griffin D."/>
            <person name="Johnson W.E."/>
            <person name="Haussler D."/>
            <person name="Ryder O.A."/>
            <person name="Willerslev E."/>
            <person name="Graves G.R."/>
            <person name="Alstrom P."/>
            <person name="Fjeldsa J."/>
            <person name="Mindell D.P."/>
            <person name="Edwards S.V."/>
            <person name="Braun E.L."/>
            <person name="Rahbek C."/>
            <person name="Burt D.W."/>
            <person name="Houde P."/>
            <person name="Zhang Y."/>
            <person name="Yang H."/>
            <person name="Wang J."/>
            <person name="Jarvis E.D."/>
            <person name="Gilbert M.T."/>
            <person name="Wang J."/>
        </authorList>
    </citation>
    <scope>NUCLEOTIDE SEQUENCE [LARGE SCALE GENOMIC DNA]</scope>
</reference>
<feature type="region of interest" description="Disordered" evidence="8">
    <location>
        <begin position="109"/>
        <end position="161"/>
    </location>
</feature>
<dbReference type="GO" id="GO:0016020">
    <property type="term" value="C:membrane"/>
    <property type="evidence" value="ECO:0007669"/>
    <property type="project" value="UniProtKB-SubCell"/>
</dbReference>
<feature type="transmembrane region" description="Helical" evidence="9">
    <location>
        <begin position="579"/>
        <end position="604"/>
    </location>
</feature>
<dbReference type="Proteomes" id="UP000053858">
    <property type="component" value="Unassembled WGS sequence"/>
</dbReference>
<evidence type="ECO:0000256" key="8">
    <source>
        <dbReference type="SAM" id="MobiDB-lite"/>
    </source>
</evidence>
<keyword evidence="6 9" id="KW-0472">Membrane</keyword>
<feature type="compositionally biased region" description="Basic residues" evidence="8">
    <location>
        <begin position="113"/>
        <end position="125"/>
    </location>
</feature>
<dbReference type="EMBL" id="KL871251">
    <property type="protein sequence ID" value="KGL91531.1"/>
    <property type="molecule type" value="Genomic_DNA"/>
</dbReference>
<gene>
    <name evidence="10" type="ORF">N301_10571</name>
</gene>
<organism evidence="10 11">
    <name type="scientific">Charadrius vociferus</name>
    <name type="common">Killdeer</name>
    <name type="synonym">Aegialitis vocifera</name>
    <dbReference type="NCBI Taxonomy" id="50402"/>
    <lineage>
        <taxon>Eukaryota</taxon>
        <taxon>Metazoa</taxon>
        <taxon>Chordata</taxon>
        <taxon>Craniata</taxon>
        <taxon>Vertebrata</taxon>
        <taxon>Euteleostomi</taxon>
        <taxon>Archelosauria</taxon>
        <taxon>Archosauria</taxon>
        <taxon>Dinosauria</taxon>
        <taxon>Saurischia</taxon>
        <taxon>Theropoda</taxon>
        <taxon>Coelurosauria</taxon>
        <taxon>Aves</taxon>
        <taxon>Neognathae</taxon>
        <taxon>Neoaves</taxon>
        <taxon>Charadriiformes</taxon>
        <taxon>Charadriidae</taxon>
        <taxon>Charadrius</taxon>
    </lineage>
</organism>
<evidence type="ECO:0000313" key="10">
    <source>
        <dbReference type="EMBL" id="KGL91531.1"/>
    </source>
</evidence>
<protein>
    <submittedName>
        <fullName evidence="10">Transmembrane and coiled-coil domains protein 1</fullName>
    </submittedName>
</protein>
<comment type="subcellular location">
    <subcellularLocation>
        <location evidence="1">Membrane</location>
    </subcellularLocation>
</comment>
<evidence type="ECO:0000256" key="2">
    <source>
        <dbReference type="ARBA" id="ARBA00008108"/>
    </source>
</evidence>
<evidence type="ECO:0000256" key="1">
    <source>
        <dbReference type="ARBA" id="ARBA00004370"/>
    </source>
</evidence>
<dbReference type="PANTHER" id="PTHR17613:SF11">
    <property type="entry name" value="TRANSMEMBRANE AND COILED-COIL DOMAINS PROTEIN 1"/>
    <property type="match status" value="1"/>
</dbReference>
<dbReference type="KEGG" id="cvf:104284531"/>
<feature type="compositionally biased region" description="Polar residues" evidence="8">
    <location>
        <begin position="198"/>
        <end position="208"/>
    </location>
</feature>
<feature type="region of interest" description="Disordered" evidence="8">
    <location>
        <begin position="407"/>
        <end position="443"/>
    </location>
</feature>
<feature type="compositionally biased region" description="Polar residues" evidence="8">
    <location>
        <begin position="415"/>
        <end position="443"/>
    </location>
</feature>
<dbReference type="OrthoDB" id="10072335at2759"/>
<dbReference type="GO" id="GO:0012505">
    <property type="term" value="C:endomembrane system"/>
    <property type="evidence" value="ECO:0007669"/>
    <property type="project" value="TreeGrafter"/>
</dbReference>
<keyword evidence="3 9" id="KW-0812">Transmembrane</keyword>
<evidence type="ECO:0000313" key="11">
    <source>
        <dbReference type="Proteomes" id="UP000053858"/>
    </source>
</evidence>